<dbReference type="EMBL" id="JAOPHQ010003983">
    <property type="protein sequence ID" value="KAK0141126.1"/>
    <property type="molecule type" value="Genomic_DNA"/>
</dbReference>
<organism evidence="1 2">
    <name type="scientific">Merluccius polli</name>
    <name type="common">Benguela hake</name>
    <name type="synonym">Merluccius cadenati</name>
    <dbReference type="NCBI Taxonomy" id="89951"/>
    <lineage>
        <taxon>Eukaryota</taxon>
        <taxon>Metazoa</taxon>
        <taxon>Chordata</taxon>
        <taxon>Craniata</taxon>
        <taxon>Vertebrata</taxon>
        <taxon>Euteleostomi</taxon>
        <taxon>Actinopterygii</taxon>
        <taxon>Neopterygii</taxon>
        <taxon>Teleostei</taxon>
        <taxon>Neoteleostei</taxon>
        <taxon>Acanthomorphata</taxon>
        <taxon>Zeiogadaria</taxon>
        <taxon>Gadariae</taxon>
        <taxon>Gadiformes</taxon>
        <taxon>Gadoidei</taxon>
        <taxon>Merlucciidae</taxon>
        <taxon>Merluccius</taxon>
    </lineage>
</organism>
<dbReference type="Proteomes" id="UP001174136">
    <property type="component" value="Unassembled WGS sequence"/>
</dbReference>
<comment type="caution">
    <text evidence="1">The sequence shown here is derived from an EMBL/GenBank/DDBJ whole genome shotgun (WGS) entry which is preliminary data.</text>
</comment>
<sequence>MLSVIHQVKVVYFNDTPIPDKLLHLFEGKRWSVTQLIQNLTTDSDGIASFSLNTFRFQDNFQLAVSVLPKYQEYQGTRTPYYEDSEHTLKLFRPKMEDTPTISSLEVKKRETKLVCDVDKLINVSFTFVGEAPGPVDIIYLILARGAITSQGHIKVEVLDEPDRKDMEASIELAPSYVNSDNYERISSTPVKSVMRPPPPALSTICPETSDSCERVYVLAGVEELHESSYHEVPVGELDTRIDWDYVTWQSGMDSASVSTLEEGDTKELDSDDADSDDFVPRIRMCPRGHTVWRWSSQPSLKYGMSSGDFMLATNLLLSGNNYAKIELLFKFMNIV</sequence>
<proteinExistence type="predicted"/>
<reference evidence="1" key="1">
    <citation type="journal article" date="2023" name="Front. Mar. Sci.">
        <title>A new Merluccius polli reference genome to investigate the effects of global change in West African waters.</title>
        <authorList>
            <person name="Mateo J.L."/>
            <person name="Blanco-Fernandez C."/>
            <person name="Garcia-Vazquez E."/>
            <person name="Machado-Schiaffino G."/>
        </authorList>
    </citation>
    <scope>NUCLEOTIDE SEQUENCE</scope>
    <source>
        <strain evidence="1">C29</strain>
        <tissue evidence="1">Fin</tissue>
    </source>
</reference>
<gene>
    <name evidence="1" type="ORF">N1851_021866</name>
</gene>
<evidence type="ECO:0000313" key="2">
    <source>
        <dbReference type="Proteomes" id="UP001174136"/>
    </source>
</evidence>
<keyword evidence="2" id="KW-1185">Reference proteome</keyword>
<evidence type="ECO:0000313" key="1">
    <source>
        <dbReference type="EMBL" id="KAK0141126.1"/>
    </source>
</evidence>
<dbReference type="AlphaFoldDB" id="A0AA47NWC7"/>
<protein>
    <submittedName>
        <fullName evidence="1">Uncharacterized protein</fullName>
    </submittedName>
</protein>
<accession>A0AA47NWC7</accession>
<name>A0AA47NWC7_MERPO</name>